<accession>A0A6V8KFR5</accession>
<reference evidence="2 3" key="2">
    <citation type="submission" date="2020-03" db="EMBL/GenBank/DDBJ databases">
        <authorList>
            <person name="Ichikawa N."/>
            <person name="Kimura A."/>
            <person name="Kitahashi Y."/>
            <person name="Uohara A."/>
        </authorList>
    </citation>
    <scope>NUCLEOTIDE SEQUENCE [LARGE SCALE GENOMIC DNA]</scope>
    <source>
        <strain evidence="2 3">NBRC 108639</strain>
    </source>
</reference>
<proteinExistence type="predicted"/>
<keyword evidence="3" id="KW-1185">Reference proteome</keyword>
<feature type="domain" description="Trypsin-co-occurring" evidence="1">
    <location>
        <begin position="11"/>
        <end position="87"/>
    </location>
</feature>
<evidence type="ECO:0000313" key="3">
    <source>
        <dbReference type="Proteomes" id="UP000482800"/>
    </source>
</evidence>
<evidence type="ECO:0000313" key="2">
    <source>
        <dbReference type="EMBL" id="GFJ81331.1"/>
    </source>
</evidence>
<dbReference type="EMBL" id="BLPF01000002">
    <property type="protein sequence ID" value="GFJ81331.1"/>
    <property type="molecule type" value="Genomic_DNA"/>
</dbReference>
<evidence type="ECO:0000259" key="1">
    <source>
        <dbReference type="Pfam" id="PF19631"/>
    </source>
</evidence>
<reference evidence="2 3" key="1">
    <citation type="submission" date="2020-03" db="EMBL/GenBank/DDBJ databases">
        <title>Whole genome shotgun sequence of Phytohabitans houttuyneae NBRC 108639.</title>
        <authorList>
            <person name="Komaki H."/>
            <person name="Tamura T."/>
        </authorList>
    </citation>
    <scope>NUCLEOTIDE SEQUENCE [LARGE SCALE GENOMIC DNA]</scope>
    <source>
        <strain evidence="2 3">NBRC 108639</strain>
    </source>
</reference>
<dbReference type="RefSeq" id="WP_173060375.1">
    <property type="nucleotide sequence ID" value="NZ_BAABGO010000019.1"/>
</dbReference>
<dbReference type="InterPro" id="IPR045608">
    <property type="entry name" value="Trypco2"/>
</dbReference>
<name>A0A6V8KFR5_9ACTN</name>
<dbReference type="Pfam" id="PF19631">
    <property type="entry name" value="Trypco2"/>
    <property type="match status" value="1"/>
</dbReference>
<protein>
    <recommendedName>
        <fullName evidence="1">Trypsin-co-occurring domain-containing protein</fullName>
    </recommendedName>
</protein>
<comment type="caution">
    <text evidence="2">The sequence shown here is derived from an EMBL/GenBank/DDBJ whole genome shotgun (WGS) entry which is preliminary data.</text>
</comment>
<organism evidence="2 3">
    <name type="scientific">Phytohabitans houttuyneae</name>
    <dbReference type="NCBI Taxonomy" id="1076126"/>
    <lineage>
        <taxon>Bacteria</taxon>
        <taxon>Bacillati</taxon>
        <taxon>Actinomycetota</taxon>
        <taxon>Actinomycetes</taxon>
        <taxon>Micromonosporales</taxon>
        <taxon>Micromonosporaceae</taxon>
    </lineage>
</organism>
<dbReference type="AlphaFoldDB" id="A0A6V8KFR5"/>
<sequence length="109" mass="11155">MDVDDTDARGWGLADAIEALKADLAAAAASGSGFPTFPVTSATIELKVVATRSKSGKAGFKVPFVNAELGGEVGRQDEAVSTIILELGAPVDAHGNQVSVTDTADQLKR</sequence>
<dbReference type="Proteomes" id="UP000482800">
    <property type="component" value="Unassembled WGS sequence"/>
</dbReference>
<gene>
    <name evidence="2" type="ORF">Phou_055110</name>
</gene>